<organism evidence="3 4">
    <name type="scientific">Sorangium cellulosum</name>
    <name type="common">Polyangium cellulosum</name>
    <dbReference type="NCBI Taxonomy" id="56"/>
    <lineage>
        <taxon>Bacteria</taxon>
        <taxon>Pseudomonadati</taxon>
        <taxon>Myxococcota</taxon>
        <taxon>Polyangia</taxon>
        <taxon>Polyangiales</taxon>
        <taxon>Polyangiaceae</taxon>
        <taxon>Sorangium</taxon>
    </lineage>
</organism>
<evidence type="ECO:0000256" key="2">
    <source>
        <dbReference type="SAM" id="SignalP"/>
    </source>
</evidence>
<dbReference type="Proteomes" id="UP000238348">
    <property type="component" value="Chromosome"/>
</dbReference>
<dbReference type="EMBL" id="CP012673">
    <property type="protein sequence ID" value="AUX40487.1"/>
    <property type="molecule type" value="Genomic_DNA"/>
</dbReference>
<feature type="compositionally biased region" description="Low complexity" evidence="1">
    <location>
        <begin position="50"/>
        <end position="74"/>
    </location>
</feature>
<protein>
    <recommendedName>
        <fullName evidence="5">Secreted protein</fullName>
    </recommendedName>
</protein>
<evidence type="ECO:0000313" key="3">
    <source>
        <dbReference type="EMBL" id="AUX40487.1"/>
    </source>
</evidence>
<proteinExistence type="predicted"/>
<gene>
    <name evidence="3" type="ORF">SOCE26_018880</name>
</gene>
<feature type="signal peptide" evidence="2">
    <location>
        <begin position="1"/>
        <end position="26"/>
    </location>
</feature>
<reference evidence="3 4" key="1">
    <citation type="submission" date="2015-09" db="EMBL/GenBank/DDBJ databases">
        <title>Sorangium comparison.</title>
        <authorList>
            <person name="Zaburannyi N."/>
            <person name="Bunk B."/>
            <person name="Overmann J."/>
            <person name="Mueller R."/>
        </authorList>
    </citation>
    <scope>NUCLEOTIDE SEQUENCE [LARGE SCALE GENOMIC DNA]</scope>
    <source>
        <strain evidence="3 4">So ce26</strain>
    </source>
</reference>
<feature type="compositionally biased region" description="Pro residues" evidence="1">
    <location>
        <begin position="29"/>
        <end position="42"/>
    </location>
</feature>
<evidence type="ECO:0000313" key="4">
    <source>
        <dbReference type="Proteomes" id="UP000238348"/>
    </source>
</evidence>
<evidence type="ECO:0008006" key="5">
    <source>
        <dbReference type="Google" id="ProtNLM"/>
    </source>
</evidence>
<keyword evidence="2" id="KW-0732">Signal</keyword>
<evidence type="ECO:0000256" key="1">
    <source>
        <dbReference type="SAM" id="MobiDB-lite"/>
    </source>
</evidence>
<feature type="region of interest" description="Disordered" evidence="1">
    <location>
        <begin position="27"/>
        <end position="88"/>
    </location>
</feature>
<dbReference type="AlphaFoldDB" id="A0A2L0EMF9"/>
<sequence>MLARMRLAAALGSLLTIGLSLDLARAQVPPAPAPPAAPPPAAAPAEPRPAEGAAPGPTEPQPGTTEPQPGTAEPQPGPSVVTTAPEPVPTHRYELTAESTSIRGGSVRATATSLLLLPAGDLEIGGEMTFITSELSLGGGRPGEGLAFTDVGLLTLNGRYSFGPVELAAAMALLVKQPSYADELVPQNGSLTARAALGEGQALGLRLAGGPLLGDLGLWEGAELALEAKRDVHETLDFRGAIGGAFTHLDFADDAAPRSWLGELVVDAEVVLRTPRRAFSTWVGADMRFPLVHEPGDEGPGTTGFLNPKTRLNFYVGGAYSYVDDWDVYARFTVLDRGDKDDPGTMAPLLDGGFDQQQITLGVVHRWELGEKDHGGER</sequence>
<name>A0A2L0EMF9_SORCE</name>
<feature type="chain" id="PRO_5014642768" description="Secreted protein" evidence="2">
    <location>
        <begin position="27"/>
        <end position="378"/>
    </location>
</feature>
<accession>A0A2L0EMF9</accession>